<name>A0A180H4V0_PUCT1</name>
<keyword evidence="3" id="KW-1185">Reference proteome</keyword>
<evidence type="ECO:0000313" key="2">
    <source>
        <dbReference type="EnsemblFungi" id="PTTG_25304-t43_1-p1"/>
    </source>
</evidence>
<dbReference type="VEuPathDB" id="FungiDB:PTTG_25304"/>
<dbReference type="AlphaFoldDB" id="A0A180H4V0"/>
<reference evidence="1" key="2">
    <citation type="submission" date="2016-05" db="EMBL/GenBank/DDBJ databases">
        <title>Comparative analysis highlights variable genome content of wheat rusts and divergence of the mating loci.</title>
        <authorList>
            <person name="Cuomo C.A."/>
            <person name="Bakkeren G."/>
            <person name="Szabo L."/>
            <person name="Khalil H."/>
            <person name="Joly D."/>
            <person name="Goldberg J."/>
            <person name="Young S."/>
            <person name="Zeng Q."/>
            <person name="Fellers J."/>
        </authorList>
    </citation>
    <scope>NUCLEOTIDE SEQUENCE [LARGE SCALE GENOMIC DNA]</scope>
    <source>
        <strain evidence="1">1-1 BBBD Race 1</strain>
    </source>
</reference>
<evidence type="ECO:0000313" key="1">
    <source>
        <dbReference type="EMBL" id="OAV99814.1"/>
    </source>
</evidence>
<sequence>MSEDKERTRIRLTSNNYLVWLVQIEACLFRLDMRDVIIGESVEPENAAEQAAWTKKNQLGYVEIIELLDSENTAYVGAATPTNHKFNGQYVWNLLKLKYAADDDVAKVVALESFLNVEYTLIPKFVLDIRKANQKLILAGMDLGNRMRNLMVLVRLPRDQFQSFRDVITMGFSGENLIAPLTTWELRSSKQDRCKKAFKVCTHCQKTGHLADMCYQKHPDKRPTSSSMPQVHFAATNEPARTAPIDKEEQAYFLSL</sequence>
<protein>
    <recommendedName>
        <fullName evidence="4">CCHC-type domain-containing protein</fullName>
    </recommendedName>
</protein>
<evidence type="ECO:0008006" key="4">
    <source>
        <dbReference type="Google" id="ProtNLM"/>
    </source>
</evidence>
<dbReference type="Proteomes" id="UP000005240">
    <property type="component" value="Unassembled WGS sequence"/>
</dbReference>
<reference evidence="2 3" key="3">
    <citation type="journal article" date="2017" name="G3 (Bethesda)">
        <title>Comparative analysis highlights variable genome content of wheat rusts and divergence of the mating loci.</title>
        <authorList>
            <person name="Cuomo C.A."/>
            <person name="Bakkeren G."/>
            <person name="Khalil H.B."/>
            <person name="Panwar V."/>
            <person name="Joly D."/>
            <person name="Linning R."/>
            <person name="Sakthikumar S."/>
            <person name="Song X."/>
            <person name="Adiconis X."/>
            <person name="Fan L."/>
            <person name="Goldberg J.M."/>
            <person name="Levin J.Z."/>
            <person name="Young S."/>
            <person name="Zeng Q."/>
            <person name="Anikster Y."/>
            <person name="Bruce M."/>
            <person name="Wang M."/>
            <person name="Yin C."/>
            <person name="McCallum B."/>
            <person name="Szabo L.J."/>
            <person name="Hulbert S."/>
            <person name="Chen X."/>
            <person name="Fellers J.P."/>
        </authorList>
    </citation>
    <scope>NUCLEOTIDE SEQUENCE</scope>
    <source>
        <strain evidence="3">Isolate 1-1 / race 1 (BBBD)</strain>
        <strain evidence="2">isolate 1-1 / race 1 (BBBD)</strain>
    </source>
</reference>
<gene>
    <name evidence="1" type="ORF">PTTG_25304</name>
</gene>
<dbReference type="STRING" id="630390.A0A180H4V0"/>
<evidence type="ECO:0000313" key="3">
    <source>
        <dbReference type="Proteomes" id="UP000005240"/>
    </source>
</evidence>
<reference evidence="1" key="1">
    <citation type="submission" date="2009-11" db="EMBL/GenBank/DDBJ databases">
        <authorList>
            <consortium name="The Broad Institute Genome Sequencing Platform"/>
            <person name="Ward D."/>
            <person name="Feldgarden M."/>
            <person name="Earl A."/>
            <person name="Young S.K."/>
            <person name="Zeng Q."/>
            <person name="Koehrsen M."/>
            <person name="Alvarado L."/>
            <person name="Berlin A."/>
            <person name="Bochicchio J."/>
            <person name="Borenstein D."/>
            <person name="Chapman S.B."/>
            <person name="Chen Z."/>
            <person name="Engels R."/>
            <person name="Freedman E."/>
            <person name="Gellesch M."/>
            <person name="Goldberg J."/>
            <person name="Griggs A."/>
            <person name="Gujja S."/>
            <person name="Heilman E."/>
            <person name="Heiman D."/>
            <person name="Hepburn T."/>
            <person name="Howarth C."/>
            <person name="Jen D."/>
            <person name="Larson L."/>
            <person name="Lewis B."/>
            <person name="Mehta T."/>
            <person name="Park D."/>
            <person name="Pearson M."/>
            <person name="Roberts A."/>
            <person name="Saif S."/>
            <person name="Shea T."/>
            <person name="Shenoy N."/>
            <person name="Sisk P."/>
            <person name="Stolte C."/>
            <person name="Sykes S."/>
            <person name="Thomson T."/>
            <person name="Walk T."/>
            <person name="White J."/>
            <person name="Yandava C."/>
            <person name="Izard J."/>
            <person name="Baranova O.V."/>
            <person name="Blanton J.M."/>
            <person name="Tanner A.C."/>
            <person name="Dewhirst F.E."/>
            <person name="Haas B."/>
            <person name="Nusbaum C."/>
            <person name="Birren B."/>
        </authorList>
    </citation>
    <scope>NUCLEOTIDE SEQUENCE [LARGE SCALE GENOMIC DNA]</scope>
    <source>
        <strain evidence="1">1-1 BBBD Race 1</strain>
    </source>
</reference>
<organism evidence="1">
    <name type="scientific">Puccinia triticina (isolate 1-1 / race 1 (BBBD))</name>
    <name type="common">Brown leaf rust fungus</name>
    <dbReference type="NCBI Taxonomy" id="630390"/>
    <lineage>
        <taxon>Eukaryota</taxon>
        <taxon>Fungi</taxon>
        <taxon>Dikarya</taxon>
        <taxon>Basidiomycota</taxon>
        <taxon>Pucciniomycotina</taxon>
        <taxon>Pucciniomycetes</taxon>
        <taxon>Pucciniales</taxon>
        <taxon>Pucciniaceae</taxon>
        <taxon>Puccinia</taxon>
    </lineage>
</organism>
<dbReference type="EMBL" id="ADAS02000002">
    <property type="protein sequence ID" value="OAV99814.1"/>
    <property type="molecule type" value="Genomic_DNA"/>
</dbReference>
<dbReference type="EnsemblFungi" id="PTTG_25304-t43_1">
    <property type="protein sequence ID" value="PTTG_25304-t43_1-p1"/>
    <property type="gene ID" value="PTTG_25304"/>
</dbReference>
<proteinExistence type="predicted"/>
<reference evidence="2" key="4">
    <citation type="submission" date="2025-05" db="UniProtKB">
        <authorList>
            <consortium name="EnsemblFungi"/>
        </authorList>
    </citation>
    <scope>IDENTIFICATION</scope>
    <source>
        <strain evidence="2">isolate 1-1 / race 1 (BBBD)</strain>
    </source>
</reference>
<accession>A0A180H4V0</accession>